<feature type="domain" description="Dynein heavy chain region D6 P-loop" evidence="16">
    <location>
        <begin position="1659"/>
        <end position="1773"/>
    </location>
</feature>
<gene>
    <name evidence="24" type="ORF">J437_LFUL007419</name>
</gene>
<dbReference type="InterPro" id="IPR024317">
    <property type="entry name" value="Dynein_heavy_chain_D4_dom"/>
</dbReference>
<dbReference type="FunFam" id="3.10.490.20:FF:000001">
    <property type="entry name" value="dynein heavy chain 7, axonemal"/>
    <property type="match status" value="1"/>
</dbReference>
<evidence type="ECO:0000256" key="15">
    <source>
        <dbReference type="SAM" id="Coils"/>
    </source>
</evidence>
<keyword evidence="25" id="KW-1185">Reference proteome</keyword>
<evidence type="ECO:0000259" key="16">
    <source>
        <dbReference type="Pfam" id="PF03028"/>
    </source>
</evidence>
<evidence type="ECO:0000256" key="12">
    <source>
        <dbReference type="ARBA" id="ARBA00023175"/>
    </source>
</evidence>
<keyword evidence="7" id="KW-0067">ATP-binding</keyword>
<dbReference type="InterPro" id="IPR027417">
    <property type="entry name" value="P-loop_NTPase"/>
</dbReference>
<dbReference type="InterPro" id="IPR041658">
    <property type="entry name" value="AAA_lid_11"/>
</dbReference>
<dbReference type="FunFam" id="1.20.1270.280:FF:000001">
    <property type="entry name" value="dynein heavy chain 7, axonemal"/>
    <property type="match status" value="1"/>
</dbReference>
<evidence type="ECO:0000259" key="20">
    <source>
        <dbReference type="Pfam" id="PF17852"/>
    </source>
</evidence>
<dbReference type="FunFam" id="1.20.920.30:FF:000002">
    <property type="entry name" value="Dynein axonemal heavy chain 3"/>
    <property type="match status" value="1"/>
</dbReference>
<dbReference type="Pfam" id="PF12781">
    <property type="entry name" value="AAA_9"/>
    <property type="match status" value="1"/>
</dbReference>
<evidence type="ECO:0000256" key="4">
    <source>
        <dbReference type="ARBA" id="ARBA00022490"/>
    </source>
</evidence>
<evidence type="ECO:0000259" key="18">
    <source>
        <dbReference type="Pfam" id="PF12780"/>
    </source>
</evidence>
<dbReference type="Pfam" id="PF12780">
    <property type="entry name" value="AAA_8"/>
    <property type="match status" value="1"/>
</dbReference>
<dbReference type="InterPro" id="IPR042219">
    <property type="entry name" value="AAA_lid_11_sf"/>
</dbReference>
<comment type="similarity">
    <text evidence="3">Belongs to the dynein heavy chain family.</text>
</comment>
<dbReference type="InterPro" id="IPR024743">
    <property type="entry name" value="Dynein_HC_stalk"/>
</dbReference>
<protein>
    <recommendedName>
        <fullName evidence="26">Dynein heavy chain</fullName>
    </recommendedName>
</protein>
<dbReference type="FunFam" id="3.40.50.300:FF:000223">
    <property type="entry name" value="Dynein heavy chain 3, axonemal"/>
    <property type="match status" value="1"/>
</dbReference>
<evidence type="ECO:0000256" key="11">
    <source>
        <dbReference type="ARBA" id="ARBA00023069"/>
    </source>
</evidence>
<dbReference type="Pfam" id="PF17857">
    <property type="entry name" value="AAA_lid_1"/>
    <property type="match status" value="1"/>
</dbReference>
<keyword evidence="6" id="KW-0547">Nucleotide-binding</keyword>
<keyword evidence="8" id="KW-0282">Flagellum</keyword>
<reference evidence="24" key="2">
    <citation type="submission" date="2017-10" db="EMBL/GenBank/DDBJ databases">
        <title>Ladona fulva Genome sequencing and assembly.</title>
        <authorList>
            <person name="Murali S."/>
            <person name="Richards S."/>
            <person name="Bandaranaike D."/>
            <person name="Bellair M."/>
            <person name="Blankenburg K."/>
            <person name="Chao H."/>
            <person name="Dinh H."/>
            <person name="Doddapaneni H."/>
            <person name="Dugan-Rocha S."/>
            <person name="Elkadiri S."/>
            <person name="Gnanaolivu R."/>
            <person name="Hernandez B."/>
            <person name="Skinner E."/>
            <person name="Javaid M."/>
            <person name="Lee S."/>
            <person name="Li M."/>
            <person name="Ming W."/>
            <person name="Munidasa M."/>
            <person name="Muniz J."/>
            <person name="Nguyen L."/>
            <person name="Hughes D."/>
            <person name="Osuji N."/>
            <person name="Pu L.-L."/>
            <person name="Puazo M."/>
            <person name="Qu C."/>
            <person name="Quiroz J."/>
            <person name="Raj R."/>
            <person name="Weissenberger G."/>
            <person name="Xin Y."/>
            <person name="Zou X."/>
            <person name="Han Y."/>
            <person name="Worley K."/>
            <person name="Muzny D."/>
            <person name="Gibbs R."/>
        </authorList>
    </citation>
    <scope>NUCLEOTIDE SEQUENCE</scope>
    <source>
        <strain evidence="24">Sampled in the wild</strain>
    </source>
</reference>
<dbReference type="PANTHER" id="PTHR22878">
    <property type="entry name" value="DYNEIN HEAVY CHAIN 6, AXONEMAL-LIKE-RELATED"/>
    <property type="match status" value="1"/>
</dbReference>
<evidence type="ECO:0000259" key="17">
    <source>
        <dbReference type="Pfam" id="PF12777"/>
    </source>
</evidence>
<dbReference type="Pfam" id="PF17852">
    <property type="entry name" value="Dynein_AAA_lid"/>
    <property type="match status" value="1"/>
</dbReference>
<keyword evidence="12" id="KW-0505">Motor protein</keyword>
<dbReference type="GO" id="GO:0005874">
    <property type="term" value="C:microtubule"/>
    <property type="evidence" value="ECO:0007669"/>
    <property type="project" value="UniProtKB-KW"/>
</dbReference>
<dbReference type="Gene3D" id="1.10.8.1220">
    <property type="match status" value="1"/>
</dbReference>
<evidence type="ECO:0000256" key="7">
    <source>
        <dbReference type="ARBA" id="ARBA00022840"/>
    </source>
</evidence>
<proteinExistence type="inferred from homology"/>
<dbReference type="GO" id="GO:0030286">
    <property type="term" value="C:dynein complex"/>
    <property type="evidence" value="ECO:0007669"/>
    <property type="project" value="UniProtKB-KW"/>
</dbReference>
<dbReference type="FunFam" id="3.40.50.300:FF:002141">
    <property type="entry name" value="Dynein heavy chain"/>
    <property type="match status" value="1"/>
</dbReference>
<dbReference type="InterPro" id="IPR041228">
    <property type="entry name" value="Dynein_C"/>
</dbReference>
<dbReference type="FunFam" id="1.10.8.720:FF:000001">
    <property type="entry name" value="dynein heavy chain 7, axonemal"/>
    <property type="match status" value="1"/>
</dbReference>
<evidence type="ECO:0000256" key="13">
    <source>
        <dbReference type="ARBA" id="ARBA00023212"/>
    </source>
</evidence>
<dbReference type="Pfam" id="PF03028">
    <property type="entry name" value="Dynein_heavy"/>
    <property type="match status" value="1"/>
</dbReference>
<dbReference type="Gene3D" id="6.10.140.1060">
    <property type="match status" value="1"/>
</dbReference>
<keyword evidence="14" id="KW-0966">Cell projection</keyword>
<evidence type="ECO:0000256" key="6">
    <source>
        <dbReference type="ARBA" id="ARBA00022741"/>
    </source>
</evidence>
<feature type="domain" description="Dynein heavy chain AAA lid" evidence="22">
    <location>
        <begin position="1808"/>
        <end position="1948"/>
    </location>
</feature>
<sequence>MNTVLDDNKKLCLMSGEIIQLSPTTNLLFEPMDLEAASPATVSRCGMIYMEPNALGWGPILASWLKTLPSSLQDLQKNVIQQLFLRFCPPLMLFIRHRGATELSPTTDTNLVVSLMNIFQSMIDDYKDEKYMEGISDLDVRAQLEGVFFFSCMWSLGGPLDADSRAKFEVIFRGLLQKEFPATLKEELDLTLDIPPPTKPYIFPIPSQGSIFDYKFIKEGKGKWRLWEEELSSAPPIPRDISVNQIIVPTIETIRNMGLMSIILTHQIPLIFVGPTGTGKSAYIMDFLLNKADSKLYQPLFINFSAQTSANQVQENIMSKLDKRRRGVFGPTLGKKCVIFIDELNMPHKEEYGAQPPIELLRQWLDHKTWYHLKDVVPMKLVDMQEFDSCIGDIVAATLDIYKAAREYLLPTPNKSHYLFNLRDFSRVIQGLLLSVPEAIEDVMSMKRLWVHESLRVYYDSLVDDNDRQWLIELLRDVVNDRLSSNLDSMFQEELNASEVGELELRSLIYCDFLIPTADPRNYREVTDHKELSAVVERYLNEYNNMTKKPMNLVLFRFAIEHLSRICRILKQPRSHALLIGMGGSGRQSLTRLASHICEYELFQVEMGKNYGTNDWKEDMKTLVRKTSAGDQHAVFLFTDSQIKDELFVEDANNLLNSGEIPNLFTVDEKQEIIEKMRQRDRQKDKSQQTDGSNVALFNLFVNTVKEQLHIVISLSPIGSEYKKRLRMFPCLVNCCNINWFQPWPEDALVAVASKFLSEVELTYEERSSCITMCQAFHISTQQLALEFYSKLRRKSYVTPTSYLELISTFKELLAKKRGEIMLAKNRYEVGIEKLENASSQVSDMERELKDLQPQLIEASSQVEEMMNKVELESKQVSEVEKVVKGDEALAKEQAKVAEGIRNECNADLAEAMPIMEAALASLNTLTPADVTIIKNLKNPPKGIKLVMEAVCILREIKADRVPDPSGSGKMLDDFWGPSKRLLGDIKFLDGLIHFEKDNISPKVMKQLADRILNDPEFDPHKIKAASTAAEGLCKWVIAITKYDEVNKVVAPKKQALGVAEGELAQAMEALEIKRQQLRSIQAQLAELEAVLERNKQRRLELEAEVDLCSKKLTRADQLIGGLGGERTRWSVAAKTLGEVYTNLTGDVLIGAGVLAYLGPFTMQFRHKAIQEWVHLCQSLNIVCSSDFSLVSVLGDPVTIRHWNIAGLPTDSFSVDNAIIAKNARRWPLMIDPQIQANKWIKNLEKSNNLSVIRLSDSDYIRVLESSIQFGRPVLLENIGEELDAVLEPLLQRQTFKQAGTLSIKLGESVVEYSPDFRFYITTKLPNPHYLPEVAVKVTLVNFMITSVGLQNQLLGITVAKEQPDLEEEKNLLIVQGAENKRQLKELEDTILYVLSSSTGNILEDETAVAALSNSKSLVDDIKEKQTTAEETERSIDTARQSYGPLASRVSSLFFCVTCLSAVDPMFVTLYKSTIDNTERADVLDKRLADLDAHFKYSLYSNVCRSLFEKDKLLFSVLLAITLLREKDEIDQEEWMFLMTGGVGLDNPHPNPAEWLPKKSWDELCRLSNLNNFKGLKQDFCDNIRAWKQYYDKTQPQHEELPGPWKSSLSSFQKLIILRCLRPDKVVPAVQDFIEESIGKNYVEPPPFDLVSSFGDSNSCIPLIFVLTPGADPTSILLNFASNQGFLDSRLYSLSLGQGQGPIAMRMIKEGIANGTWVVLQNCHLAKSWMPTLEKIVEELTPEKTHPDFRLWLTSYPAEHFPVLVLQNGIKMTNEPPKGLRANILRSFMSDPISSPEFFDSCKQPNAFKTLLYGLCFFHALIQERRKFGSLGWNIPYEFNETDLRISVRQLHMLLDDYEDVQFEALRYLTGELNYGGRVTDDWDRRTLMTILNKFYTPELIEKGHEYNFDPEGLYVVPEVSTHSQFFDYAKSLPLITSPEVFGFHVNADITKDQQETHLLFLGLLMTQGSTREEEADAVASEVVSDVAADVLGRLPSNFDLGMAIERYPTCYEQSMNTVLVQEMARFNTLLSCVRNSLVSVCRALKGEIEMSSELEEVTTSVLHGRVPKTWMALSYPSLKPLGSYVLDFLERISFFQKWHDNGPPVCYWISGFYFTQAFLTGVQQNYARKYKIPIDHLTYDFEIMEDSHPRESPEDRVFVYGLFIDGARWDRNMKVLEESLPRVLYDNLPVMMLKPVKRSELVLGSVYCCPVYKTAERRGVLSTTGHSTNFVLPVMLPTTQPSDHWVLRGVALLCQLSS</sequence>
<dbReference type="InterPro" id="IPR026983">
    <property type="entry name" value="DHC"/>
</dbReference>
<evidence type="ECO:0000256" key="2">
    <source>
        <dbReference type="ARBA" id="ARBA00004430"/>
    </source>
</evidence>
<evidence type="ECO:0000256" key="1">
    <source>
        <dbReference type="ARBA" id="ARBA00004230"/>
    </source>
</evidence>
<dbReference type="Pfam" id="PF18199">
    <property type="entry name" value="Dynein_C"/>
    <property type="match status" value="1"/>
</dbReference>
<keyword evidence="4" id="KW-0963">Cytoplasm</keyword>
<dbReference type="InterPro" id="IPR041466">
    <property type="entry name" value="Dynein_AAA5_ext"/>
</dbReference>
<dbReference type="Gene3D" id="1.20.920.30">
    <property type="match status" value="1"/>
</dbReference>
<dbReference type="InterPro" id="IPR041589">
    <property type="entry name" value="DNAH3_AAA_lid_1"/>
</dbReference>
<dbReference type="Pfam" id="PF12775">
    <property type="entry name" value="AAA_7"/>
    <property type="match status" value="1"/>
</dbReference>
<dbReference type="Gene3D" id="3.40.50.300">
    <property type="entry name" value="P-loop containing nucleotide triphosphate hydrolases"/>
    <property type="match status" value="5"/>
</dbReference>
<feature type="domain" description="Dynein heavy chain AAA 5 extension" evidence="20">
    <location>
        <begin position="80"/>
        <end position="229"/>
    </location>
</feature>
<keyword evidence="11" id="KW-0969">Cilium</keyword>
<dbReference type="InterPro" id="IPR004273">
    <property type="entry name" value="Dynein_heavy_D6_P-loop"/>
</dbReference>
<feature type="coiled-coil region" evidence="15">
    <location>
        <begin position="1064"/>
        <end position="1112"/>
    </location>
</feature>
<evidence type="ECO:0000256" key="14">
    <source>
        <dbReference type="ARBA" id="ARBA00023273"/>
    </source>
</evidence>
<name>A0A8K0K3N0_LADFU</name>
<dbReference type="GO" id="GO:0045505">
    <property type="term" value="F:dynein intermediate chain binding"/>
    <property type="evidence" value="ECO:0007669"/>
    <property type="project" value="InterPro"/>
</dbReference>
<dbReference type="EMBL" id="KZ308311">
    <property type="protein sequence ID" value="KAG8227082.1"/>
    <property type="molecule type" value="Genomic_DNA"/>
</dbReference>
<feature type="domain" description="Dynein heavy chain 3 AAA+ lid" evidence="21">
    <location>
        <begin position="395"/>
        <end position="478"/>
    </location>
</feature>
<keyword evidence="10 15" id="KW-0175">Coiled coil</keyword>
<evidence type="ECO:0000259" key="23">
    <source>
        <dbReference type="Pfam" id="PF18199"/>
    </source>
</evidence>
<evidence type="ECO:0000256" key="8">
    <source>
        <dbReference type="ARBA" id="ARBA00022846"/>
    </source>
</evidence>
<dbReference type="PANTHER" id="PTHR22878:SF70">
    <property type="entry name" value="DYNEIN HEAVY CHAIN 2, AXONEMAL"/>
    <property type="match status" value="1"/>
</dbReference>
<keyword evidence="13" id="KW-0206">Cytoskeleton</keyword>
<reference evidence="24" key="1">
    <citation type="submission" date="2013-04" db="EMBL/GenBank/DDBJ databases">
        <authorList>
            <person name="Qu J."/>
            <person name="Murali S.C."/>
            <person name="Bandaranaike D."/>
            <person name="Bellair M."/>
            <person name="Blankenburg K."/>
            <person name="Chao H."/>
            <person name="Dinh H."/>
            <person name="Doddapaneni H."/>
            <person name="Downs B."/>
            <person name="Dugan-Rocha S."/>
            <person name="Elkadiri S."/>
            <person name="Gnanaolivu R.D."/>
            <person name="Hernandez B."/>
            <person name="Javaid M."/>
            <person name="Jayaseelan J.C."/>
            <person name="Lee S."/>
            <person name="Li M."/>
            <person name="Ming W."/>
            <person name="Munidasa M."/>
            <person name="Muniz J."/>
            <person name="Nguyen L."/>
            <person name="Ongeri F."/>
            <person name="Osuji N."/>
            <person name="Pu L.-L."/>
            <person name="Puazo M."/>
            <person name="Qu C."/>
            <person name="Quiroz J."/>
            <person name="Raj R."/>
            <person name="Weissenberger G."/>
            <person name="Xin Y."/>
            <person name="Zou X."/>
            <person name="Han Y."/>
            <person name="Richards S."/>
            <person name="Worley K."/>
            <person name="Muzny D."/>
            <person name="Gibbs R."/>
        </authorList>
    </citation>
    <scope>NUCLEOTIDE SEQUENCE</scope>
    <source>
        <strain evidence="24">Sampled in the wild</strain>
    </source>
</reference>
<dbReference type="Gene3D" id="1.10.8.720">
    <property type="entry name" value="Region D6 of dynein motor"/>
    <property type="match status" value="1"/>
</dbReference>
<comment type="caution">
    <text evidence="24">The sequence shown here is derived from an EMBL/GenBank/DDBJ whole genome shotgun (WGS) entry which is preliminary data.</text>
</comment>
<dbReference type="SUPFAM" id="SSF52540">
    <property type="entry name" value="P-loop containing nucleoside triphosphate hydrolases"/>
    <property type="match status" value="2"/>
</dbReference>
<dbReference type="FunFam" id="1.10.472.130:FF:000005">
    <property type="entry name" value="Dynein axonemal heavy chain 7"/>
    <property type="match status" value="1"/>
</dbReference>
<evidence type="ECO:0000256" key="3">
    <source>
        <dbReference type="ARBA" id="ARBA00008887"/>
    </source>
</evidence>
<dbReference type="InterPro" id="IPR035706">
    <property type="entry name" value="AAA_9"/>
</dbReference>
<dbReference type="FunFam" id="3.40.50.300:FF:000362">
    <property type="entry name" value="Dynein, axonemal, heavy chain 6"/>
    <property type="match status" value="1"/>
</dbReference>
<dbReference type="GO" id="GO:0031514">
    <property type="term" value="C:motile cilium"/>
    <property type="evidence" value="ECO:0007669"/>
    <property type="project" value="UniProtKB-SubCell"/>
</dbReference>
<dbReference type="GO" id="GO:0007018">
    <property type="term" value="P:microtubule-based movement"/>
    <property type="evidence" value="ECO:0007669"/>
    <property type="project" value="InterPro"/>
</dbReference>
<feature type="domain" description="Dynein heavy chain coiled coil stalk" evidence="17">
    <location>
        <begin position="827"/>
        <end position="1171"/>
    </location>
</feature>
<dbReference type="Pfam" id="PF12777">
    <property type="entry name" value="MT"/>
    <property type="match status" value="1"/>
</dbReference>
<dbReference type="GO" id="GO:0008569">
    <property type="term" value="F:minus-end-directed microtubule motor activity"/>
    <property type="evidence" value="ECO:0007669"/>
    <property type="project" value="InterPro"/>
</dbReference>
<evidence type="ECO:0000256" key="9">
    <source>
        <dbReference type="ARBA" id="ARBA00023017"/>
    </source>
</evidence>
<dbReference type="InterPro" id="IPR043160">
    <property type="entry name" value="Dynein_C_barrel"/>
</dbReference>
<evidence type="ECO:0000259" key="22">
    <source>
        <dbReference type="Pfam" id="PF18198"/>
    </source>
</evidence>
<dbReference type="Pfam" id="PF18198">
    <property type="entry name" value="AAA_lid_11"/>
    <property type="match status" value="1"/>
</dbReference>
<dbReference type="Gene3D" id="1.10.472.130">
    <property type="match status" value="1"/>
</dbReference>
<evidence type="ECO:0000313" key="25">
    <source>
        <dbReference type="Proteomes" id="UP000792457"/>
    </source>
</evidence>
<dbReference type="Gene3D" id="1.20.1270.280">
    <property type="match status" value="1"/>
</dbReference>
<evidence type="ECO:0000313" key="24">
    <source>
        <dbReference type="EMBL" id="KAG8227082.1"/>
    </source>
</evidence>
<feature type="domain" description="Dynein heavy chain ATP-binding dynein motor region" evidence="19">
    <location>
        <begin position="1201"/>
        <end position="1422"/>
    </location>
</feature>
<dbReference type="Gene3D" id="3.10.490.20">
    <property type="match status" value="1"/>
</dbReference>
<dbReference type="FunFam" id="1.20.920.20:FF:000006">
    <property type="entry name" value="Dynein, axonemal, heavy chain 6"/>
    <property type="match status" value="1"/>
</dbReference>
<dbReference type="OrthoDB" id="447173at2759"/>
<dbReference type="Gene3D" id="1.20.920.20">
    <property type="match status" value="1"/>
</dbReference>
<feature type="coiled-coil region" evidence="15">
    <location>
        <begin position="828"/>
        <end position="883"/>
    </location>
</feature>
<comment type="subcellular location">
    <subcellularLocation>
        <location evidence="1">Cell projection</location>
        <location evidence="1">Cilium</location>
        <location evidence="1">Flagellum</location>
    </subcellularLocation>
    <subcellularLocation>
        <location evidence="2">Cytoplasm</location>
        <location evidence="2">Cytoskeleton</location>
        <location evidence="2">Cilium axoneme</location>
    </subcellularLocation>
</comment>
<feature type="domain" description="Dynein heavy chain C-terminal" evidence="23">
    <location>
        <begin position="1954"/>
        <end position="2255"/>
    </location>
</feature>
<evidence type="ECO:0000259" key="21">
    <source>
        <dbReference type="Pfam" id="PF17857"/>
    </source>
</evidence>
<dbReference type="GO" id="GO:0005930">
    <property type="term" value="C:axoneme"/>
    <property type="evidence" value="ECO:0007669"/>
    <property type="project" value="UniProtKB-SubCell"/>
</dbReference>
<evidence type="ECO:0000256" key="5">
    <source>
        <dbReference type="ARBA" id="ARBA00022701"/>
    </source>
</evidence>
<keyword evidence="9" id="KW-0243">Dynein</keyword>
<keyword evidence="5" id="KW-0493">Microtubule</keyword>
<evidence type="ECO:0000259" key="19">
    <source>
        <dbReference type="Pfam" id="PF12781"/>
    </source>
</evidence>
<organism evidence="24 25">
    <name type="scientific">Ladona fulva</name>
    <name type="common">Scarce chaser dragonfly</name>
    <name type="synonym">Libellula fulva</name>
    <dbReference type="NCBI Taxonomy" id="123851"/>
    <lineage>
        <taxon>Eukaryota</taxon>
        <taxon>Metazoa</taxon>
        <taxon>Ecdysozoa</taxon>
        <taxon>Arthropoda</taxon>
        <taxon>Hexapoda</taxon>
        <taxon>Insecta</taxon>
        <taxon>Pterygota</taxon>
        <taxon>Palaeoptera</taxon>
        <taxon>Odonata</taxon>
        <taxon>Epiprocta</taxon>
        <taxon>Anisoptera</taxon>
        <taxon>Libelluloidea</taxon>
        <taxon>Libellulidae</taxon>
        <taxon>Ladona</taxon>
    </lineage>
</organism>
<dbReference type="Proteomes" id="UP000792457">
    <property type="component" value="Unassembled WGS sequence"/>
</dbReference>
<dbReference type="GO" id="GO:0005524">
    <property type="term" value="F:ATP binding"/>
    <property type="evidence" value="ECO:0007669"/>
    <property type="project" value="UniProtKB-KW"/>
</dbReference>
<evidence type="ECO:0008006" key="26">
    <source>
        <dbReference type="Google" id="ProtNLM"/>
    </source>
</evidence>
<evidence type="ECO:0000256" key="10">
    <source>
        <dbReference type="ARBA" id="ARBA00023054"/>
    </source>
</evidence>
<accession>A0A8K0K3N0</accession>
<feature type="domain" description="Dynein heavy chain AAA module D4" evidence="18">
    <location>
        <begin position="551"/>
        <end position="813"/>
    </location>
</feature>
<dbReference type="GO" id="GO:0051959">
    <property type="term" value="F:dynein light intermediate chain binding"/>
    <property type="evidence" value="ECO:0007669"/>
    <property type="project" value="InterPro"/>
</dbReference>